<evidence type="ECO:0000313" key="2">
    <source>
        <dbReference type="EMBL" id="POO03699.1"/>
    </source>
</evidence>
<dbReference type="AlphaFoldDB" id="A0A2P5G107"/>
<keyword evidence="3" id="KW-1185">Reference proteome</keyword>
<accession>A0A2P5G107</accession>
<name>A0A2P5G107_TREOI</name>
<dbReference type="Proteomes" id="UP000237000">
    <property type="component" value="Unassembled WGS sequence"/>
</dbReference>
<proteinExistence type="predicted"/>
<organism evidence="2 3">
    <name type="scientific">Trema orientale</name>
    <name type="common">Charcoal tree</name>
    <name type="synonym">Celtis orientalis</name>
    <dbReference type="NCBI Taxonomy" id="63057"/>
    <lineage>
        <taxon>Eukaryota</taxon>
        <taxon>Viridiplantae</taxon>
        <taxon>Streptophyta</taxon>
        <taxon>Embryophyta</taxon>
        <taxon>Tracheophyta</taxon>
        <taxon>Spermatophyta</taxon>
        <taxon>Magnoliopsida</taxon>
        <taxon>eudicotyledons</taxon>
        <taxon>Gunneridae</taxon>
        <taxon>Pentapetalae</taxon>
        <taxon>rosids</taxon>
        <taxon>fabids</taxon>
        <taxon>Rosales</taxon>
        <taxon>Cannabaceae</taxon>
        <taxon>Trema</taxon>
    </lineage>
</organism>
<comment type="caution">
    <text evidence="2">The sequence shown here is derived from an EMBL/GenBank/DDBJ whole genome shotgun (WGS) entry which is preliminary data.</text>
</comment>
<sequence>MNPFNEFQPNVVFAMQLDIVELSRANDSTKKKENKNKRRNNGEENTSSSKDKKPHSHEKRYPGTPKFTYYIEHTNSRENMLIATEDHISYRRKAKERGGTTDSTGISVIIQMTVTI</sequence>
<evidence type="ECO:0000256" key="1">
    <source>
        <dbReference type="SAM" id="MobiDB-lite"/>
    </source>
</evidence>
<dbReference type="OrthoDB" id="10373592at2759"/>
<dbReference type="EMBL" id="JXTC01000001">
    <property type="protein sequence ID" value="POO03699.1"/>
    <property type="molecule type" value="Genomic_DNA"/>
</dbReference>
<dbReference type="InParanoid" id="A0A2P5G107"/>
<evidence type="ECO:0000313" key="3">
    <source>
        <dbReference type="Proteomes" id="UP000237000"/>
    </source>
</evidence>
<protein>
    <submittedName>
        <fullName evidence="2">Uncharacterized protein</fullName>
    </submittedName>
</protein>
<feature type="region of interest" description="Disordered" evidence="1">
    <location>
        <begin position="23"/>
        <end position="66"/>
    </location>
</feature>
<gene>
    <name evidence="2" type="ORF">TorRG33x02_000030</name>
</gene>
<reference evidence="3" key="1">
    <citation type="submission" date="2016-06" db="EMBL/GenBank/DDBJ databases">
        <title>Parallel loss of symbiosis genes in relatives of nitrogen-fixing non-legume Parasponia.</title>
        <authorList>
            <person name="Van Velzen R."/>
            <person name="Holmer R."/>
            <person name="Bu F."/>
            <person name="Rutten L."/>
            <person name="Van Zeijl A."/>
            <person name="Liu W."/>
            <person name="Santuari L."/>
            <person name="Cao Q."/>
            <person name="Sharma T."/>
            <person name="Shen D."/>
            <person name="Roswanjaya Y."/>
            <person name="Wardhani T."/>
            <person name="Kalhor M.S."/>
            <person name="Jansen J."/>
            <person name="Van den Hoogen J."/>
            <person name="Gungor B."/>
            <person name="Hartog M."/>
            <person name="Hontelez J."/>
            <person name="Verver J."/>
            <person name="Yang W.-C."/>
            <person name="Schijlen E."/>
            <person name="Repin R."/>
            <person name="Schilthuizen M."/>
            <person name="Schranz E."/>
            <person name="Heidstra R."/>
            <person name="Miyata K."/>
            <person name="Fedorova E."/>
            <person name="Kohlen W."/>
            <person name="Bisseling T."/>
            <person name="Smit S."/>
            <person name="Geurts R."/>
        </authorList>
    </citation>
    <scope>NUCLEOTIDE SEQUENCE [LARGE SCALE GENOMIC DNA]</scope>
    <source>
        <strain evidence="3">cv. RG33-2</strain>
    </source>
</reference>